<dbReference type="InterPro" id="IPR006827">
    <property type="entry name" value="Lant_deHydtase_N"/>
</dbReference>
<reference evidence="3 4" key="1">
    <citation type="submission" date="2018-03" db="EMBL/GenBank/DDBJ databases">
        <title>Genomic Encyclopedia of Type Strains, Phase III (KMG-III): the genomes of soil and plant-associated and newly described type strains.</title>
        <authorList>
            <person name="Whitman W."/>
        </authorList>
    </citation>
    <scope>NUCLEOTIDE SEQUENCE [LARGE SCALE GENOMIC DNA]</scope>
    <source>
        <strain evidence="3 4">CGMCC 1.12700</strain>
    </source>
</reference>
<gene>
    <name evidence="3" type="ORF">B0I18_101868</name>
</gene>
<evidence type="ECO:0000259" key="1">
    <source>
        <dbReference type="Pfam" id="PF04738"/>
    </source>
</evidence>
<evidence type="ECO:0000313" key="3">
    <source>
        <dbReference type="EMBL" id="PSK94708.1"/>
    </source>
</evidence>
<dbReference type="Pfam" id="PF04738">
    <property type="entry name" value="Lant_dehydr_N"/>
    <property type="match status" value="1"/>
</dbReference>
<dbReference type="Proteomes" id="UP000240572">
    <property type="component" value="Unassembled WGS sequence"/>
</dbReference>
<dbReference type="OrthoDB" id="1273722at2"/>
<dbReference type="InterPro" id="IPR023809">
    <property type="entry name" value="Thiopep_bacteriocin_synth_dom"/>
</dbReference>
<evidence type="ECO:0000259" key="2">
    <source>
        <dbReference type="Pfam" id="PF14028"/>
    </source>
</evidence>
<proteinExistence type="predicted"/>
<accession>A0A2P8DBV2</accession>
<feature type="domain" description="Thiopeptide-type bacteriocin biosynthesis" evidence="2">
    <location>
        <begin position="750"/>
        <end position="1020"/>
    </location>
</feature>
<protein>
    <submittedName>
        <fullName evidence="3">Thiopeptide-type bacteriocin biosynthesis protein</fullName>
    </submittedName>
</protein>
<comment type="caution">
    <text evidence="3">The sequence shown here is derived from an EMBL/GenBank/DDBJ whole genome shotgun (WGS) entry which is preliminary data.</text>
</comment>
<dbReference type="AlphaFoldDB" id="A0A2P8DBV2"/>
<dbReference type="NCBIfam" id="TIGR03891">
    <property type="entry name" value="thiopep_ocin"/>
    <property type="match status" value="1"/>
</dbReference>
<dbReference type="EMBL" id="PYGD01000001">
    <property type="protein sequence ID" value="PSK94708.1"/>
    <property type="molecule type" value="Genomic_DNA"/>
</dbReference>
<dbReference type="Pfam" id="PF14028">
    <property type="entry name" value="Lant_dehydr_C"/>
    <property type="match status" value="1"/>
</dbReference>
<sequence length="1035" mass="118129">MYQHFDHILFRSPLQSLQQAFRFPEQTDVLFQEGLYLSSPEFWNEYQKAGGGRSGPVEKLRQSFAKYWLRSCTRCTPYGTFAGSALAGVSDEQATRLLLGDKAQHMRRLRIDMNYISGIIQALIGMPVIREQVVLYTNNSLYELPDGFRYAEYTIQNNVRNYHLTSIDKTDYIKATLQRAAVGATVQELCLMLMEQEAVDEASALEFIDDMWQSQLLTASLEPCVTGQEPLDQLIGQLESFSDIMPILQQLKKIQALISNPAPGVAYYQQVEDELRQLGLSVDVPKNTLQADLFLDTAEQTISKSLITAIINQAEDLKALARPAKNKDLDDFKQKFYARYEEAEVPLAIVLDADLGIGYGSARDELAGGSAWIDDLLAFVPGSQNSAHEDYITHFTLSKYHDWLKHKQDQVVVTEEELEAFRKQTENYTFPSSMHLMGSLLKQDGLLDAEHFVFDLSGFSGPSGGNILGRFTHGDAAICQLTQTILAAEEATDPEVIYAEIAHLPQARVGNILLRPVLRRYEIPYVGKSGTDKEHQIPLEDLYVRIEQDEVILFSHKLGKRIMPRLTTAHNFSVKSLPVYRFLCDLQAQHIAYPNVWDWGPLVQLRHLPRVVYKNLVLHKAKWRVEEKDLGNLPKDKAGRDAALQAFRNEAGIPVRVVYVEGDNELLIDFEQELGRELFLHYLNRHKSVLLEEFLFTEENCVVRGPGDAPFTNEIIIPVTLPAQQGGNDTGVLLQKSGKAQRHFALHSEWLYFKVYSGSVTAEKVLKECLLPFVEQGLEDGLFERFFFIRYRDESGAHFRIRFYNTDTRKQAAVARQLMAVLQPLLDTGTLYKVTTDRYSRELERYGDDLIEAAEHLFCNDSLAVLRFINLLDGEEIEQYRLYFAMRGIGKLLDDFGYTTESRSKLLKAMQTSFFKEFGGHPALQKQLNDKYRNLQKAIARHLDTDQDDENGIAEAAAIFETRSISNGPVIERILSVVQDDTARLDDLLRSYIHMFMNRLFLAQQRKYELLIYFFLDKYYLSQLAMAKHKQVQPA</sequence>
<feature type="domain" description="Lantibiotic dehydratase N-terminal" evidence="1">
    <location>
        <begin position="30"/>
        <end position="678"/>
    </location>
</feature>
<organism evidence="3 4">
    <name type="scientific">Taibaiella chishuiensis</name>
    <dbReference type="NCBI Taxonomy" id="1434707"/>
    <lineage>
        <taxon>Bacteria</taxon>
        <taxon>Pseudomonadati</taxon>
        <taxon>Bacteroidota</taxon>
        <taxon>Chitinophagia</taxon>
        <taxon>Chitinophagales</taxon>
        <taxon>Chitinophagaceae</taxon>
        <taxon>Taibaiella</taxon>
    </lineage>
</organism>
<evidence type="ECO:0000313" key="4">
    <source>
        <dbReference type="Proteomes" id="UP000240572"/>
    </source>
</evidence>
<keyword evidence="4" id="KW-1185">Reference proteome</keyword>
<dbReference type="RefSeq" id="WP_106521396.1">
    <property type="nucleotide sequence ID" value="NZ_PYGD01000001.1"/>
</dbReference>
<name>A0A2P8DBV2_9BACT</name>